<protein>
    <recommendedName>
        <fullName evidence="2">Trehalose 6-phosphate phosphatase</fullName>
        <ecNumber evidence="2">3.1.3.12</ecNumber>
    </recommendedName>
</protein>
<dbReference type="Gene3D" id="3.40.50.1000">
    <property type="entry name" value="HAD superfamily/HAD-like"/>
    <property type="match status" value="1"/>
</dbReference>
<dbReference type="EMBL" id="PDZR01000002">
    <property type="protein sequence ID" value="PNG27230.1"/>
    <property type="molecule type" value="Genomic_DNA"/>
</dbReference>
<keyword evidence="1 2" id="KW-0378">Hydrolase</keyword>
<accession>A0A2J7TKD3</accession>
<evidence type="ECO:0000313" key="4">
    <source>
        <dbReference type="Proteomes" id="UP000236286"/>
    </source>
</evidence>
<dbReference type="GO" id="GO:0004805">
    <property type="term" value="F:trehalose-phosphatase activity"/>
    <property type="evidence" value="ECO:0007669"/>
    <property type="project" value="UniProtKB-EC"/>
</dbReference>
<dbReference type="EC" id="3.1.3.12" evidence="2"/>
<dbReference type="NCBIfam" id="TIGR00685">
    <property type="entry name" value="T6PP"/>
    <property type="match status" value="1"/>
</dbReference>
<dbReference type="UniPathway" id="UPA00299"/>
<evidence type="ECO:0000256" key="1">
    <source>
        <dbReference type="ARBA" id="ARBA00022801"/>
    </source>
</evidence>
<comment type="function">
    <text evidence="2">Removes the phosphate from trehalose 6-phosphate to produce free trehalose.</text>
</comment>
<comment type="cofactor">
    <cofactor evidence="2">
        <name>Mg(2+)</name>
        <dbReference type="ChEBI" id="CHEBI:18420"/>
    </cofactor>
</comment>
<dbReference type="OrthoDB" id="9814913at2"/>
<dbReference type="PANTHER" id="PTHR43768:SF3">
    <property type="entry name" value="TREHALOSE 6-PHOSPHATE PHOSPHATASE"/>
    <property type="match status" value="1"/>
</dbReference>
<dbReference type="GO" id="GO:0046872">
    <property type="term" value="F:metal ion binding"/>
    <property type="evidence" value="ECO:0007669"/>
    <property type="project" value="UniProtKB-KW"/>
</dbReference>
<dbReference type="Proteomes" id="UP000236286">
    <property type="component" value="Unassembled WGS sequence"/>
</dbReference>
<name>A0A2J7TKD3_METSI</name>
<dbReference type="Pfam" id="PF02358">
    <property type="entry name" value="Trehalose_PPase"/>
    <property type="match status" value="1"/>
</dbReference>
<dbReference type="InterPro" id="IPR003337">
    <property type="entry name" value="Trehalose_PPase"/>
</dbReference>
<sequence>MVAAASAPTLLAPGELQKIAPPATSAYFLDVDGTLLELRPQPEDVLADATLRALLGDMTAFCGGAVALVSGRAIVDLDRIFHPLILPAAGLHGAEIRFPDGARTFADASAVDDARPKLRAFVQKHEGLRLEDKGATLALHFRQRPELGEEARAFMRSLVDRPDLSVQPGKMVAELKQTAHTKATGIASLMARAPFLGRAPVFIGDDLTDEIGFGFVNEQGGVSIRIAAMEASSAAQFRLADPAQLRSQLAALRGKGA</sequence>
<dbReference type="InterPro" id="IPR023214">
    <property type="entry name" value="HAD_sf"/>
</dbReference>
<comment type="catalytic activity">
    <reaction evidence="2">
        <text>alpha,alpha-trehalose 6-phosphate + H2O = alpha,alpha-trehalose + phosphate</text>
        <dbReference type="Rhea" id="RHEA:23420"/>
        <dbReference type="ChEBI" id="CHEBI:15377"/>
        <dbReference type="ChEBI" id="CHEBI:16551"/>
        <dbReference type="ChEBI" id="CHEBI:43474"/>
        <dbReference type="ChEBI" id="CHEBI:58429"/>
        <dbReference type="EC" id="3.1.3.12"/>
    </reaction>
</comment>
<dbReference type="RefSeq" id="WP_102842428.1">
    <property type="nucleotide sequence ID" value="NZ_PDZR01000002.1"/>
</dbReference>
<comment type="caution">
    <text evidence="3">The sequence shown here is derived from an EMBL/GenBank/DDBJ whole genome shotgun (WGS) entry which is preliminary data.</text>
</comment>
<evidence type="ECO:0000256" key="2">
    <source>
        <dbReference type="RuleBase" id="RU361117"/>
    </source>
</evidence>
<gene>
    <name evidence="3" type="primary">otsB</name>
    <name evidence="3" type="ORF">CR492_03865</name>
</gene>
<dbReference type="InterPro" id="IPR036412">
    <property type="entry name" value="HAD-like_sf"/>
</dbReference>
<dbReference type="AlphaFoldDB" id="A0A2J7TKD3"/>
<reference evidence="3 4" key="1">
    <citation type="submission" date="2017-10" db="EMBL/GenBank/DDBJ databases">
        <title>Genome announcement of Methylocella silvestris TVC from permafrost.</title>
        <authorList>
            <person name="Wang J."/>
            <person name="Geng K."/>
            <person name="Ul-Haque F."/>
            <person name="Crombie A.T."/>
            <person name="Street L.E."/>
            <person name="Wookey P.A."/>
            <person name="Murrell J.C."/>
            <person name="Pratscher J."/>
        </authorList>
    </citation>
    <scope>NUCLEOTIDE SEQUENCE [LARGE SCALE GENOMIC DNA]</scope>
    <source>
        <strain evidence="3 4">TVC</strain>
    </source>
</reference>
<dbReference type="GO" id="GO:0005992">
    <property type="term" value="P:trehalose biosynthetic process"/>
    <property type="evidence" value="ECO:0007669"/>
    <property type="project" value="UniProtKB-UniPathway"/>
</dbReference>
<keyword evidence="2" id="KW-0460">Magnesium</keyword>
<comment type="similarity">
    <text evidence="2">Belongs to the trehalose phosphatase family.</text>
</comment>
<evidence type="ECO:0000313" key="3">
    <source>
        <dbReference type="EMBL" id="PNG27230.1"/>
    </source>
</evidence>
<dbReference type="InterPro" id="IPR044651">
    <property type="entry name" value="OTSB-like"/>
</dbReference>
<dbReference type="Gene3D" id="3.30.70.1020">
    <property type="entry name" value="Trehalose-6-phosphate phosphatase related protein, domain 2"/>
    <property type="match status" value="1"/>
</dbReference>
<proteinExistence type="inferred from homology"/>
<comment type="pathway">
    <text evidence="2">Glycan biosynthesis; trehalose biosynthesis.</text>
</comment>
<keyword evidence="2" id="KW-0479">Metal-binding</keyword>
<organism evidence="3 4">
    <name type="scientific">Methylocella silvestris</name>
    <dbReference type="NCBI Taxonomy" id="199596"/>
    <lineage>
        <taxon>Bacteria</taxon>
        <taxon>Pseudomonadati</taxon>
        <taxon>Pseudomonadota</taxon>
        <taxon>Alphaproteobacteria</taxon>
        <taxon>Hyphomicrobiales</taxon>
        <taxon>Beijerinckiaceae</taxon>
        <taxon>Methylocella</taxon>
    </lineage>
</organism>
<dbReference type="SUPFAM" id="SSF56784">
    <property type="entry name" value="HAD-like"/>
    <property type="match status" value="1"/>
</dbReference>
<dbReference type="PANTHER" id="PTHR43768">
    <property type="entry name" value="TREHALOSE 6-PHOSPHATE PHOSPHATASE"/>
    <property type="match status" value="1"/>
</dbReference>